<dbReference type="InterPro" id="IPR002130">
    <property type="entry name" value="Cyclophilin-type_PPIase_dom"/>
</dbReference>
<sequence>MPSKITTLAQTIHFKNKKKKLYNISPLFQYNYYKHRCRVKNAKKFIDNAPPILHLTNIMNLKNNYIDMSAISGMMRTNTEMLEFFGRLNIFGRKESWNDSHDAQWRYSRLAFMRRAVEAIEKENQYIAKRVLNAQKKINTHLKPLSASVGDFRTPKEILAKYKSEVILPPRCGDQHLLLRPIVYFDMEVVGLYPIGRFIIQLYTEAFPQAALALVRTCKEQKLRKLRLVRAFPNLWAEFELRLDAKDTALAADSHIEYDKRALSKNFKAGTLSFSLKHIDTLRKGILSFALSFRTLSVEMKERVAFGVLIRGKRGLYLLESNGTKNGKPMKKVIATEMGASNL</sequence>
<accession>A0A811U3G6</accession>
<dbReference type="InterPro" id="IPR029000">
    <property type="entry name" value="Cyclophilin-like_dom_sf"/>
</dbReference>
<name>A0A811U3G6_CERCA</name>
<dbReference type="Gene3D" id="2.40.100.10">
    <property type="entry name" value="Cyclophilin-like"/>
    <property type="match status" value="1"/>
</dbReference>
<evidence type="ECO:0000313" key="2">
    <source>
        <dbReference type="EMBL" id="CAD6993692.1"/>
    </source>
</evidence>
<feature type="domain" description="PPIase cyclophilin-type" evidence="1">
    <location>
        <begin position="185"/>
        <end position="336"/>
    </location>
</feature>
<evidence type="ECO:0000259" key="1">
    <source>
        <dbReference type="Pfam" id="PF00160"/>
    </source>
</evidence>
<evidence type="ECO:0000313" key="3">
    <source>
        <dbReference type="Proteomes" id="UP000606786"/>
    </source>
</evidence>
<proteinExistence type="predicted"/>
<organism evidence="2 3">
    <name type="scientific">Ceratitis capitata</name>
    <name type="common">Mediterranean fruit fly</name>
    <name type="synonym">Tephritis capitata</name>
    <dbReference type="NCBI Taxonomy" id="7213"/>
    <lineage>
        <taxon>Eukaryota</taxon>
        <taxon>Metazoa</taxon>
        <taxon>Ecdysozoa</taxon>
        <taxon>Arthropoda</taxon>
        <taxon>Hexapoda</taxon>
        <taxon>Insecta</taxon>
        <taxon>Pterygota</taxon>
        <taxon>Neoptera</taxon>
        <taxon>Endopterygota</taxon>
        <taxon>Diptera</taxon>
        <taxon>Brachycera</taxon>
        <taxon>Muscomorpha</taxon>
        <taxon>Tephritoidea</taxon>
        <taxon>Tephritidae</taxon>
        <taxon>Ceratitis</taxon>
        <taxon>Ceratitis</taxon>
    </lineage>
</organism>
<keyword evidence="3" id="KW-1185">Reference proteome</keyword>
<protein>
    <submittedName>
        <fullName evidence="2">(Mediterranean fruit fly) hypothetical protein</fullName>
    </submittedName>
</protein>
<dbReference type="AlphaFoldDB" id="A0A811U3G6"/>
<dbReference type="Proteomes" id="UP000606786">
    <property type="component" value="Unassembled WGS sequence"/>
</dbReference>
<dbReference type="SUPFAM" id="SSF50891">
    <property type="entry name" value="Cyclophilin-like"/>
    <property type="match status" value="1"/>
</dbReference>
<dbReference type="GO" id="GO:0003755">
    <property type="term" value="F:peptidyl-prolyl cis-trans isomerase activity"/>
    <property type="evidence" value="ECO:0007669"/>
    <property type="project" value="InterPro"/>
</dbReference>
<dbReference type="EMBL" id="CAJHJT010000001">
    <property type="protein sequence ID" value="CAD6993692.1"/>
    <property type="molecule type" value="Genomic_DNA"/>
</dbReference>
<dbReference type="OrthoDB" id="193499at2759"/>
<comment type="caution">
    <text evidence="2">The sequence shown here is derived from an EMBL/GenBank/DDBJ whole genome shotgun (WGS) entry which is preliminary data.</text>
</comment>
<dbReference type="Pfam" id="PF00160">
    <property type="entry name" value="Pro_isomerase"/>
    <property type="match status" value="1"/>
</dbReference>
<gene>
    <name evidence="2" type="ORF">CCAP1982_LOCUS2498</name>
</gene>
<reference evidence="2" key="1">
    <citation type="submission" date="2020-11" db="EMBL/GenBank/DDBJ databases">
        <authorList>
            <person name="Whitehead M."/>
        </authorList>
    </citation>
    <scope>NUCLEOTIDE SEQUENCE</scope>
    <source>
        <strain evidence="2">EGII</strain>
    </source>
</reference>